<dbReference type="eggNOG" id="COG4572">
    <property type="taxonomic scope" value="Bacteria"/>
</dbReference>
<dbReference type="InterPro" id="IPR009317">
    <property type="entry name" value="ChaB"/>
</dbReference>
<accession>D7CV49</accession>
<gene>
    <name evidence="1" type="ordered locus">Trad_2774</name>
</gene>
<dbReference type="RefSeq" id="WP_013179235.1">
    <property type="nucleotide sequence ID" value="NC_014221.1"/>
</dbReference>
<protein>
    <submittedName>
        <fullName evidence="1">ChaB family protein</fullName>
    </submittedName>
</protein>
<proteinExistence type="predicted"/>
<dbReference type="Gene3D" id="1.10.1740.70">
    <property type="entry name" value="ChaB"/>
    <property type="match status" value="1"/>
</dbReference>
<dbReference type="KEGG" id="tra:Trad_2774"/>
<dbReference type="STRING" id="649638.Trad_2774"/>
<organism evidence="1 2">
    <name type="scientific">Truepera radiovictrix (strain DSM 17093 / CIP 108686 / LMG 22925 / RQ-24)</name>
    <dbReference type="NCBI Taxonomy" id="649638"/>
    <lineage>
        <taxon>Bacteria</taxon>
        <taxon>Thermotogati</taxon>
        <taxon>Deinococcota</taxon>
        <taxon>Deinococci</taxon>
        <taxon>Trueperales</taxon>
        <taxon>Trueperaceae</taxon>
        <taxon>Truepera</taxon>
    </lineage>
</organism>
<evidence type="ECO:0000313" key="2">
    <source>
        <dbReference type="Proteomes" id="UP000000379"/>
    </source>
</evidence>
<dbReference type="Pfam" id="PF06150">
    <property type="entry name" value="ChaB"/>
    <property type="match status" value="1"/>
</dbReference>
<dbReference type="InterPro" id="IPR037205">
    <property type="entry name" value="ChaB_sf"/>
</dbReference>
<dbReference type="EMBL" id="CP002049">
    <property type="protein sequence ID" value="ADI15876.1"/>
    <property type="molecule type" value="Genomic_DNA"/>
</dbReference>
<dbReference type="AlphaFoldDB" id="D7CV49"/>
<reference evidence="1 2" key="2">
    <citation type="journal article" date="2011" name="Stand. Genomic Sci.">
        <title>Complete genome sequence of Truepera radiovictrix type strain (RQ-24).</title>
        <authorList>
            <person name="Ivanova N."/>
            <person name="Rohde C."/>
            <person name="Munk C."/>
            <person name="Nolan M."/>
            <person name="Lucas S."/>
            <person name="Del Rio T.G."/>
            <person name="Tice H."/>
            <person name="Deshpande S."/>
            <person name="Cheng J.F."/>
            <person name="Tapia R."/>
            <person name="Han C."/>
            <person name="Goodwin L."/>
            <person name="Pitluck S."/>
            <person name="Liolios K."/>
            <person name="Mavromatis K."/>
            <person name="Mikhailova N."/>
            <person name="Pati A."/>
            <person name="Chen A."/>
            <person name="Palaniappan K."/>
            <person name="Land M."/>
            <person name="Hauser L."/>
            <person name="Chang Y.J."/>
            <person name="Jeffries C.D."/>
            <person name="Brambilla E."/>
            <person name="Rohde M."/>
            <person name="Goker M."/>
            <person name="Tindall B.J."/>
            <person name="Woyke T."/>
            <person name="Bristow J."/>
            <person name="Eisen J.A."/>
            <person name="Markowitz V."/>
            <person name="Hugenholtz P."/>
            <person name="Kyrpides N.C."/>
            <person name="Klenk H.P."/>
            <person name="Lapidus A."/>
        </authorList>
    </citation>
    <scope>NUCLEOTIDE SEQUENCE [LARGE SCALE GENOMIC DNA]</scope>
    <source>
        <strain evidence="2">DSM 17093 / CIP 108686 / LMG 22925 / RQ-24</strain>
    </source>
</reference>
<dbReference type="SUPFAM" id="SSF140376">
    <property type="entry name" value="ChaB-like"/>
    <property type="match status" value="1"/>
</dbReference>
<sequence>MPYDKLSDLPDAVRDNLPKHAQEIYRAAYNSAWEEYKDPESRRDDASREEVAHRVAWAAVGKRYEKDEHGRWRERSL</sequence>
<reference evidence="2" key="1">
    <citation type="submission" date="2010-05" db="EMBL/GenBank/DDBJ databases">
        <title>The complete genome of Truepera radiovictris DSM 17093.</title>
        <authorList>
            <consortium name="US DOE Joint Genome Institute (JGI-PGF)"/>
            <person name="Lucas S."/>
            <person name="Copeland A."/>
            <person name="Lapidus A."/>
            <person name="Glavina del Rio T."/>
            <person name="Dalin E."/>
            <person name="Tice H."/>
            <person name="Bruce D."/>
            <person name="Goodwin L."/>
            <person name="Pitluck S."/>
            <person name="Kyrpides N."/>
            <person name="Mavromatis K."/>
            <person name="Ovchinnikova G."/>
            <person name="Munk A.C."/>
            <person name="Detter J.C."/>
            <person name="Han C."/>
            <person name="Tapia R."/>
            <person name="Land M."/>
            <person name="Hauser L."/>
            <person name="Markowitz V."/>
            <person name="Cheng J.-F."/>
            <person name="Hugenholtz P."/>
            <person name="Woyke T."/>
            <person name="Wu D."/>
            <person name="Tindall B."/>
            <person name="Pomrenke H.G."/>
            <person name="Brambilla E."/>
            <person name="Klenk H.-P."/>
            <person name="Eisen J.A."/>
        </authorList>
    </citation>
    <scope>NUCLEOTIDE SEQUENCE [LARGE SCALE GENOMIC DNA]</scope>
    <source>
        <strain evidence="2">DSM 17093 / CIP 108686 / LMG 22925 / RQ-24</strain>
    </source>
</reference>
<keyword evidence="2" id="KW-1185">Reference proteome</keyword>
<name>D7CV49_TRURR</name>
<dbReference type="HOGENOM" id="CLU_179907_0_0_0"/>
<evidence type="ECO:0000313" key="1">
    <source>
        <dbReference type="EMBL" id="ADI15876.1"/>
    </source>
</evidence>
<dbReference type="OrthoDB" id="73307at2"/>
<dbReference type="Proteomes" id="UP000000379">
    <property type="component" value="Chromosome"/>
</dbReference>